<dbReference type="AlphaFoldDB" id="A0AA88AFI1"/>
<dbReference type="SMART" id="SM01144">
    <property type="entry name" value="DTW"/>
    <property type="match status" value="1"/>
</dbReference>
<sequence length="271" mass="29746">MEPEEEEDNNDLNDNLHLHLLSLSTTTTQPPPLRRPICPNCSRPGPVCLCHALPTQPISTTAQIIIVHHPHEARHKLSTTPVLTRCLANATAIVTRRLRHGLSPLLDQSPPAIYLFPSSPDSSPAVTLSHLRHRPFDNHPSVVIAFDATWKHAREMVRASEGFMSGFATRVCLGFDESTAGGSIYDSELVLRKEPFRGCVTTMEAVARTLAVVEPNGPEIEDRLVGVLREMVRLQAGFLKPIKPRPKLANNKGTAQKKMVAVGADEKSESS</sequence>
<dbReference type="PANTHER" id="PTHR21392:SF0">
    <property type="entry name" value="TRNA-URIDINE AMINOCARBOXYPROPYLTRANSFERASE 2"/>
    <property type="match status" value="1"/>
</dbReference>
<evidence type="ECO:0000256" key="2">
    <source>
        <dbReference type="ARBA" id="ARBA00022679"/>
    </source>
</evidence>
<evidence type="ECO:0000313" key="10">
    <source>
        <dbReference type="Proteomes" id="UP001187192"/>
    </source>
</evidence>
<feature type="domain" description="DTW" evidence="8">
    <location>
        <begin position="34"/>
        <end position="240"/>
    </location>
</feature>
<name>A0AA88AFI1_FICCA</name>
<reference evidence="9" key="1">
    <citation type="submission" date="2023-07" db="EMBL/GenBank/DDBJ databases">
        <title>draft genome sequence of fig (Ficus carica).</title>
        <authorList>
            <person name="Takahashi T."/>
            <person name="Nishimura K."/>
        </authorList>
    </citation>
    <scope>NUCLEOTIDE SEQUENCE</scope>
</reference>
<keyword evidence="3" id="KW-0949">S-adenosyl-L-methionine</keyword>
<evidence type="ECO:0000256" key="5">
    <source>
        <dbReference type="ARBA" id="ARBA00034489"/>
    </source>
</evidence>
<evidence type="ECO:0000256" key="7">
    <source>
        <dbReference type="SAM" id="MobiDB-lite"/>
    </source>
</evidence>
<dbReference type="EMBL" id="BTGU01000053">
    <property type="protein sequence ID" value="GMN54704.1"/>
    <property type="molecule type" value="Genomic_DNA"/>
</dbReference>
<organism evidence="9 10">
    <name type="scientific">Ficus carica</name>
    <name type="common">Common fig</name>
    <dbReference type="NCBI Taxonomy" id="3494"/>
    <lineage>
        <taxon>Eukaryota</taxon>
        <taxon>Viridiplantae</taxon>
        <taxon>Streptophyta</taxon>
        <taxon>Embryophyta</taxon>
        <taxon>Tracheophyta</taxon>
        <taxon>Spermatophyta</taxon>
        <taxon>Magnoliopsida</taxon>
        <taxon>eudicotyledons</taxon>
        <taxon>Gunneridae</taxon>
        <taxon>Pentapetalae</taxon>
        <taxon>rosids</taxon>
        <taxon>fabids</taxon>
        <taxon>Rosales</taxon>
        <taxon>Moraceae</taxon>
        <taxon>Ficeae</taxon>
        <taxon>Ficus</taxon>
    </lineage>
</organism>
<evidence type="ECO:0000313" key="9">
    <source>
        <dbReference type="EMBL" id="GMN54704.1"/>
    </source>
</evidence>
<gene>
    <name evidence="9" type="ORF">TIFTF001_023843</name>
</gene>
<keyword evidence="2" id="KW-0808">Transferase</keyword>
<keyword evidence="4" id="KW-0819">tRNA processing</keyword>
<proteinExistence type="inferred from homology"/>
<evidence type="ECO:0000256" key="3">
    <source>
        <dbReference type="ARBA" id="ARBA00022691"/>
    </source>
</evidence>
<evidence type="ECO:0000256" key="1">
    <source>
        <dbReference type="ARBA" id="ARBA00012386"/>
    </source>
</evidence>
<evidence type="ECO:0000256" key="6">
    <source>
        <dbReference type="ARBA" id="ARBA00048718"/>
    </source>
</evidence>
<dbReference type="InterPro" id="IPR039262">
    <property type="entry name" value="DTWD2/TAPT"/>
</dbReference>
<comment type="caution">
    <text evidence="9">The sequence shown here is derived from an EMBL/GenBank/DDBJ whole genome shotgun (WGS) entry which is preliminary data.</text>
</comment>
<accession>A0AA88AFI1</accession>
<evidence type="ECO:0000256" key="4">
    <source>
        <dbReference type="ARBA" id="ARBA00022694"/>
    </source>
</evidence>
<keyword evidence="10" id="KW-1185">Reference proteome</keyword>
<dbReference type="PANTHER" id="PTHR21392">
    <property type="entry name" value="TRNA-URIDINE AMINOCARBOXYPROPYLTRANSFERASE 2"/>
    <property type="match status" value="1"/>
</dbReference>
<dbReference type="Proteomes" id="UP001187192">
    <property type="component" value="Unassembled WGS sequence"/>
</dbReference>
<dbReference type="GO" id="GO:0008033">
    <property type="term" value="P:tRNA processing"/>
    <property type="evidence" value="ECO:0007669"/>
    <property type="project" value="UniProtKB-KW"/>
</dbReference>
<protein>
    <recommendedName>
        <fullName evidence="1">tRNA-uridine aminocarboxypropyltransferase</fullName>
        <ecNumber evidence="1">2.5.1.25</ecNumber>
    </recommendedName>
</protein>
<dbReference type="Pfam" id="PF03942">
    <property type="entry name" value="DTW"/>
    <property type="match status" value="1"/>
</dbReference>
<dbReference type="GO" id="GO:0016432">
    <property type="term" value="F:tRNA-uridine aminocarboxypropyltransferase activity"/>
    <property type="evidence" value="ECO:0007669"/>
    <property type="project" value="UniProtKB-EC"/>
</dbReference>
<comment type="similarity">
    <text evidence="5">Belongs to the TDD superfamily. DTWD2 family.</text>
</comment>
<evidence type="ECO:0000259" key="8">
    <source>
        <dbReference type="SMART" id="SM01144"/>
    </source>
</evidence>
<dbReference type="EC" id="2.5.1.25" evidence="1"/>
<feature type="region of interest" description="Disordered" evidence="7">
    <location>
        <begin position="245"/>
        <end position="271"/>
    </location>
</feature>
<comment type="catalytic activity">
    <reaction evidence="6">
        <text>a uridine in tRNA + S-adenosyl-L-methionine = a 3-[(3S)-3-amino-3-carboxypropyl]uridine in tRNA + S-methyl-5'-thioadenosine + H(+)</text>
        <dbReference type="Rhea" id="RHEA:62432"/>
        <dbReference type="Rhea" id="RHEA-COMP:13339"/>
        <dbReference type="Rhea" id="RHEA-COMP:16092"/>
        <dbReference type="ChEBI" id="CHEBI:15378"/>
        <dbReference type="ChEBI" id="CHEBI:17509"/>
        <dbReference type="ChEBI" id="CHEBI:59789"/>
        <dbReference type="ChEBI" id="CHEBI:65315"/>
        <dbReference type="ChEBI" id="CHEBI:82930"/>
        <dbReference type="EC" id="2.5.1.25"/>
    </reaction>
</comment>
<dbReference type="InterPro" id="IPR005636">
    <property type="entry name" value="DTW"/>
</dbReference>